<evidence type="ECO:0000313" key="3">
    <source>
        <dbReference type="Proteomes" id="UP001519291"/>
    </source>
</evidence>
<protein>
    <submittedName>
        <fullName evidence="2">Uncharacterized protein</fullName>
    </submittedName>
</protein>
<dbReference type="Proteomes" id="UP001519291">
    <property type="component" value="Unassembled WGS sequence"/>
</dbReference>
<organism evidence="2 3">
    <name type="scientific">Streptomyces syringium</name>
    <dbReference type="NCBI Taxonomy" id="76729"/>
    <lineage>
        <taxon>Bacteria</taxon>
        <taxon>Bacillati</taxon>
        <taxon>Actinomycetota</taxon>
        <taxon>Actinomycetes</taxon>
        <taxon>Kitasatosporales</taxon>
        <taxon>Streptomycetaceae</taxon>
        <taxon>Streptomyces</taxon>
    </lineage>
</organism>
<keyword evidence="1" id="KW-0732">Signal</keyword>
<feature type="signal peptide" evidence="1">
    <location>
        <begin position="1"/>
        <end position="45"/>
    </location>
</feature>
<accession>A0ABS4Y5P3</accession>
<comment type="caution">
    <text evidence="2">The sequence shown here is derived from an EMBL/GenBank/DDBJ whole genome shotgun (WGS) entry which is preliminary data.</text>
</comment>
<evidence type="ECO:0000256" key="1">
    <source>
        <dbReference type="SAM" id="SignalP"/>
    </source>
</evidence>
<evidence type="ECO:0000313" key="2">
    <source>
        <dbReference type="EMBL" id="MBP2404094.1"/>
    </source>
</evidence>
<dbReference type="GeneID" id="91570437"/>
<feature type="chain" id="PRO_5045172359" evidence="1">
    <location>
        <begin position="46"/>
        <end position="93"/>
    </location>
</feature>
<dbReference type="RefSeq" id="WP_209515779.1">
    <property type="nucleotide sequence ID" value="NZ_JAGIOH010000001.1"/>
</dbReference>
<proteinExistence type="predicted"/>
<name>A0ABS4Y5P3_9ACTN</name>
<reference evidence="2 3" key="1">
    <citation type="submission" date="2021-03" db="EMBL/GenBank/DDBJ databases">
        <title>Sequencing the genomes of 1000 actinobacteria strains.</title>
        <authorList>
            <person name="Klenk H.-P."/>
        </authorList>
    </citation>
    <scope>NUCLEOTIDE SEQUENCE [LARGE SCALE GENOMIC DNA]</scope>
    <source>
        <strain evidence="2 3">DSM 41480</strain>
    </source>
</reference>
<sequence>MSDALAGTLPVPFTCKVRWQIMKKIISAAALAAASLCLATPAAHAAPAPNPAEALTTAENAVAGFTAVLPDPPKSQFDTATGIFFGLAKGPLK</sequence>
<dbReference type="EMBL" id="JAGIOH010000001">
    <property type="protein sequence ID" value="MBP2404094.1"/>
    <property type="molecule type" value="Genomic_DNA"/>
</dbReference>
<keyword evidence="3" id="KW-1185">Reference proteome</keyword>
<gene>
    <name evidence="2" type="ORF">JO379_003563</name>
</gene>